<proteinExistence type="predicted"/>
<dbReference type="RefSeq" id="XP_014472411.1">
    <property type="nucleotide sequence ID" value="XM_014616925.1"/>
</dbReference>
<organism evidence="1 2">
    <name type="scientific">Dinoponera quadriceps</name>
    <name type="common">South American ant</name>
    <dbReference type="NCBI Taxonomy" id="609295"/>
    <lineage>
        <taxon>Eukaryota</taxon>
        <taxon>Metazoa</taxon>
        <taxon>Ecdysozoa</taxon>
        <taxon>Arthropoda</taxon>
        <taxon>Hexapoda</taxon>
        <taxon>Insecta</taxon>
        <taxon>Pterygota</taxon>
        <taxon>Neoptera</taxon>
        <taxon>Endopterygota</taxon>
        <taxon>Hymenoptera</taxon>
        <taxon>Apocrita</taxon>
        <taxon>Aculeata</taxon>
        <taxon>Formicoidea</taxon>
        <taxon>Formicidae</taxon>
        <taxon>Ponerinae</taxon>
        <taxon>Ponerini</taxon>
        <taxon>Dinoponera</taxon>
    </lineage>
</organism>
<dbReference type="Proteomes" id="UP000515204">
    <property type="component" value="Unplaced"/>
</dbReference>
<evidence type="ECO:0000313" key="2">
    <source>
        <dbReference type="RefSeq" id="XP_014472411.1"/>
    </source>
</evidence>
<dbReference type="OrthoDB" id="7687280at2759"/>
<gene>
    <name evidence="2" type="primary">LOC106743263</name>
</gene>
<keyword evidence="1" id="KW-1185">Reference proteome</keyword>
<reference evidence="2" key="1">
    <citation type="submission" date="2025-08" db="UniProtKB">
        <authorList>
            <consortium name="RefSeq"/>
        </authorList>
    </citation>
    <scope>IDENTIFICATION</scope>
</reference>
<accession>A0A6P3X210</accession>
<dbReference type="AlphaFoldDB" id="A0A6P3X210"/>
<protein>
    <submittedName>
        <fullName evidence="2">Uncharacterized protein LOC106743263 isoform X2</fullName>
    </submittedName>
</protein>
<dbReference type="SUPFAM" id="SSF46458">
    <property type="entry name" value="Globin-like"/>
    <property type="match status" value="1"/>
</dbReference>
<dbReference type="GeneID" id="106743263"/>
<name>A0A6P3X210_DINQU</name>
<dbReference type="InterPro" id="IPR009050">
    <property type="entry name" value="Globin-like_sf"/>
</dbReference>
<sequence>MGYLLLDFNNKPRQLDRFVGYLAMVHKDMRLNEQDLHRFTSSLLGYLSHTYPTRMTAQCQHAMSQYMDSITRELSKKMEIFRCYDIAQLDAVTKRSCGEGAGSSSTPRYSARLRCIGAKGRSSGTSTWTSG</sequence>
<evidence type="ECO:0000313" key="1">
    <source>
        <dbReference type="Proteomes" id="UP000515204"/>
    </source>
</evidence>